<protein>
    <recommendedName>
        <fullName evidence="4">DUF222 domain-containing protein</fullName>
    </recommendedName>
</protein>
<gene>
    <name evidence="2" type="ORF">M5I08_25605</name>
</gene>
<proteinExistence type="predicted"/>
<dbReference type="RefSeq" id="WP_219068215.1">
    <property type="nucleotide sequence ID" value="NZ_CAJUXY010000032.1"/>
</dbReference>
<reference evidence="2" key="1">
    <citation type="submission" date="2022-05" db="EMBL/GenBank/DDBJ databases">
        <title>A methanotrophic Mycobacterium dominates a cave microbial ecosystem.</title>
        <authorList>
            <person name="Van Spanning R.J.M."/>
            <person name="Guan Q."/>
            <person name="Melkonian C."/>
            <person name="Gallant J."/>
            <person name="Polerecky L."/>
            <person name="Flot J.-F."/>
            <person name="Brandt B.W."/>
            <person name="Braster M."/>
            <person name="Iturbe Espinoza P."/>
            <person name="Aerts J."/>
            <person name="Meima-Franke M."/>
            <person name="Piersma S.R."/>
            <person name="Bunduc C."/>
            <person name="Ummels R."/>
            <person name="Pain A."/>
            <person name="Fleming E.J."/>
            <person name="van der Wel N."/>
            <person name="Gherman V.D."/>
            <person name="Sarbu S.M."/>
            <person name="Bodelier P.L.E."/>
            <person name="Bitter W."/>
        </authorList>
    </citation>
    <scope>NUCLEOTIDE SEQUENCE</scope>
    <source>
        <strain evidence="2">Sulfur Cave</strain>
        <plasmid evidence="2">unnamed</plasmid>
    </source>
</reference>
<evidence type="ECO:0000313" key="3">
    <source>
        <dbReference type="Proteomes" id="UP001056610"/>
    </source>
</evidence>
<accession>A0ABY4QUJ2</accession>
<organism evidence="2 3">
    <name type="scientific">Candidatus Mycobacterium methanotrophicum</name>
    <dbReference type="NCBI Taxonomy" id="2943498"/>
    <lineage>
        <taxon>Bacteria</taxon>
        <taxon>Bacillati</taxon>
        <taxon>Actinomycetota</taxon>
        <taxon>Actinomycetes</taxon>
        <taxon>Mycobacteriales</taxon>
        <taxon>Mycobacteriaceae</taxon>
        <taxon>Mycobacterium</taxon>
    </lineage>
</organism>
<name>A0ABY4QUJ2_9MYCO</name>
<keyword evidence="2" id="KW-0614">Plasmid</keyword>
<sequence>MALQRLAGQLVTASHGLDHGHIGGICDAITSAEIDPHAWTARQLGDALNADMRARGTCWPDHIENPAAFLAARLRRLPARPDTVTDLAARRDASSLPRQETTAPQPARRPATAQQRAHAIEMFGAMAARRHHAPGREPSRHGMSARPMSQESAVTGHDMRVRVRGSAMTVGELLALTPAGRCVGCGSIDATMRTELPLPCLACDACYRSACTEPGGGNGDGCPVDHGPGRACRDVTAAAS</sequence>
<geneLocation type="plasmid" evidence="2 3">
    <name>unnamed</name>
</geneLocation>
<feature type="compositionally biased region" description="Low complexity" evidence="1">
    <location>
        <begin position="101"/>
        <end position="114"/>
    </location>
</feature>
<feature type="region of interest" description="Disordered" evidence="1">
    <location>
        <begin position="131"/>
        <end position="154"/>
    </location>
</feature>
<dbReference type="EMBL" id="CP097321">
    <property type="protein sequence ID" value="UQX13570.1"/>
    <property type="molecule type" value="Genomic_DNA"/>
</dbReference>
<dbReference type="Proteomes" id="UP001056610">
    <property type="component" value="Plasmid unnamed"/>
</dbReference>
<evidence type="ECO:0000256" key="1">
    <source>
        <dbReference type="SAM" id="MobiDB-lite"/>
    </source>
</evidence>
<evidence type="ECO:0000313" key="2">
    <source>
        <dbReference type="EMBL" id="UQX13570.1"/>
    </source>
</evidence>
<evidence type="ECO:0008006" key="4">
    <source>
        <dbReference type="Google" id="ProtNLM"/>
    </source>
</evidence>
<feature type="region of interest" description="Disordered" evidence="1">
    <location>
        <begin position="82"/>
        <end position="114"/>
    </location>
</feature>
<keyword evidence="3" id="KW-1185">Reference proteome</keyword>